<feature type="transmembrane region" description="Helical" evidence="1">
    <location>
        <begin position="291"/>
        <end position="309"/>
    </location>
</feature>
<sequence>MPHATDQDRPKPWWATRRYSALVSLLLAVPLLWPAIPPLTDIFGHLARYTIVARIGTSPYLHQWFATHWQLSGNLGVDLIAAVFGPAFGIVLVTKITMIATAVLTVGGMLLVARAAHGRLPPTAPFALPLVFGMPFHYGFLNYSLSLALVFPAIALWLQLGLRPDRGIVRAALFVPIGLVIWITHLAGWGLLGLVLFAIELATARRDGAPYWRAVIACLPLAAPLALLLLQPGGSSTIGISHWFDGSLKLFFVLAVLRDQNAVFDIASAVLLYALVVFGLRGLGFRMEPRLACAAAAVFAAFLLLPGMIMGSALADMRVLPCALALAILSLSPTSMAQRNLNLLAIAALAFLGLRLAVQTIGWARTAMLQREQLAALDHIPRGSRVFVLVTLPCESAWSSHRMDHLGLMAIVRRDAFANGVWNMPSSQLTVHRPDATGFVYAGSQTLFPAGCRYDPRYDLPRALATMPRAAFDFVWLIDTPRADWPNDRGLHRIWSGNRGALYRITRAPIRALPPAPAATIPRL</sequence>
<gene>
    <name evidence="2" type="ORF">H8S47_13440</name>
</gene>
<feature type="transmembrane region" description="Helical" evidence="1">
    <location>
        <begin position="136"/>
        <end position="160"/>
    </location>
</feature>
<feature type="transmembrane region" description="Helical" evidence="1">
    <location>
        <begin position="172"/>
        <end position="199"/>
    </location>
</feature>
<evidence type="ECO:0000256" key="1">
    <source>
        <dbReference type="SAM" id="Phobius"/>
    </source>
</evidence>
<keyword evidence="1" id="KW-0472">Membrane</keyword>
<dbReference type="Proteomes" id="UP000597613">
    <property type="component" value="Unassembled WGS sequence"/>
</dbReference>
<keyword evidence="1" id="KW-0812">Transmembrane</keyword>
<dbReference type="RefSeq" id="WP_187504351.1">
    <property type="nucleotide sequence ID" value="NZ_CP162536.1"/>
</dbReference>
<evidence type="ECO:0000313" key="2">
    <source>
        <dbReference type="EMBL" id="MBC3942675.1"/>
    </source>
</evidence>
<comment type="caution">
    <text evidence="2">The sequence shown here is derived from an EMBL/GenBank/DDBJ whole genome shotgun (WGS) entry which is preliminary data.</text>
</comment>
<reference evidence="2 3" key="1">
    <citation type="submission" date="2020-08" db="EMBL/GenBank/DDBJ databases">
        <title>Putative novel bacterial strains isolated from necrotic wheat leaf tissues caused by Xanthomonas translucens.</title>
        <authorList>
            <person name="Tambong J.T."/>
        </authorList>
    </citation>
    <scope>NUCLEOTIDE SEQUENCE [LARGE SCALE GENOMIC DNA]</scope>
    <source>
        <strain evidence="3">DOAB 1063</strain>
    </source>
</reference>
<keyword evidence="3" id="KW-1185">Reference proteome</keyword>
<feature type="transmembrane region" description="Helical" evidence="1">
    <location>
        <begin position="99"/>
        <end position="116"/>
    </location>
</feature>
<feature type="transmembrane region" description="Helical" evidence="1">
    <location>
        <begin position="343"/>
        <end position="364"/>
    </location>
</feature>
<feature type="transmembrane region" description="Helical" evidence="1">
    <location>
        <begin position="315"/>
        <end position="331"/>
    </location>
</feature>
<feature type="transmembrane region" description="Helical" evidence="1">
    <location>
        <begin position="263"/>
        <end position="284"/>
    </location>
</feature>
<organism evidence="2 3">
    <name type="scientific">Sphingomonas albertensis</name>
    <dbReference type="NCBI Taxonomy" id="2762591"/>
    <lineage>
        <taxon>Bacteria</taxon>
        <taxon>Pseudomonadati</taxon>
        <taxon>Pseudomonadota</taxon>
        <taxon>Alphaproteobacteria</taxon>
        <taxon>Sphingomonadales</taxon>
        <taxon>Sphingomonadaceae</taxon>
        <taxon>Sphingomonas</taxon>
    </lineage>
</organism>
<protein>
    <submittedName>
        <fullName evidence="2">Uncharacterized protein</fullName>
    </submittedName>
</protein>
<feature type="transmembrane region" description="Helical" evidence="1">
    <location>
        <begin position="211"/>
        <end position="230"/>
    </location>
</feature>
<accession>A0ABR7AQE9</accession>
<dbReference type="EMBL" id="JACONT010000030">
    <property type="protein sequence ID" value="MBC3942675.1"/>
    <property type="molecule type" value="Genomic_DNA"/>
</dbReference>
<feature type="transmembrane region" description="Helical" evidence="1">
    <location>
        <begin position="19"/>
        <end position="36"/>
    </location>
</feature>
<keyword evidence="1" id="KW-1133">Transmembrane helix</keyword>
<proteinExistence type="predicted"/>
<name>A0ABR7AQE9_9SPHN</name>
<evidence type="ECO:0000313" key="3">
    <source>
        <dbReference type="Proteomes" id="UP000597613"/>
    </source>
</evidence>